<accession>A0A0U4EVY2</accession>
<gene>
    <name evidence="2" type="ORF">AOX59_02170</name>
</gene>
<dbReference type="EMBL" id="CP013862">
    <property type="protein sequence ID" value="ALX47511.1"/>
    <property type="molecule type" value="Genomic_DNA"/>
</dbReference>
<organism evidence="2 3">
    <name type="scientific">Lentibacillus amyloliquefaciens</name>
    <dbReference type="NCBI Taxonomy" id="1472767"/>
    <lineage>
        <taxon>Bacteria</taxon>
        <taxon>Bacillati</taxon>
        <taxon>Bacillota</taxon>
        <taxon>Bacilli</taxon>
        <taxon>Bacillales</taxon>
        <taxon>Bacillaceae</taxon>
        <taxon>Lentibacillus</taxon>
    </lineage>
</organism>
<dbReference type="KEGG" id="lao:AOX59_02170"/>
<reference evidence="2 3" key="1">
    <citation type="submission" date="2016-01" db="EMBL/GenBank/DDBJ databases">
        <title>Complete genome sequence of strain Lentibacillus amyloliquefaciens LAM0015T isolated from saline sediment.</title>
        <authorList>
            <person name="Wang J.-L."/>
            <person name="He M.-X."/>
        </authorList>
    </citation>
    <scope>NUCLEOTIDE SEQUENCE [LARGE SCALE GENOMIC DNA]</scope>
    <source>
        <strain evidence="2 3">LAM0015</strain>
    </source>
</reference>
<sequence>MKNKTRIRITLGMALYVLLCIFDYMLYGTVNWASNVLEAIVGMVIMWFIVEFVPNHIEK</sequence>
<evidence type="ECO:0000313" key="3">
    <source>
        <dbReference type="Proteomes" id="UP000050331"/>
    </source>
</evidence>
<dbReference type="AlphaFoldDB" id="A0A0U4EVY2"/>
<keyword evidence="1" id="KW-0472">Membrane</keyword>
<keyword evidence="3" id="KW-1185">Reference proteome</keyword>
<dbReference type="Proteomes" id="UP000050331">
    <property type="component" value="Chromosome"/>
</dbReference>
<evidence type="ECO:0000256" key="1">
    <source>
        <dbReference type="SAM" id="Phobius"/>
    </source>
</evidence>
<dbReference type="STRING" id="1472767.AOX59_02170"/>
<evidence type="ECO:0000313" key="2">
    <source>
        <dbReference type="EMBL" id="ALX47511.1"/>
    </source>
</evidence>
<keyword evidence="1" id="KW-1133">Transmembrane helix</keyword>
<keyword evidence="1" id="KW-0812">Transmembrane</keyword>
<protein>
    <submittedName>
        <fullName evidence="2">Uncharacterized protein</fullName>
    </submittedName>
</protein>
<feature type="transmembrane region" description="Helical" evidence="1">
    <location>
        <begin position="32"/>
        <end position="53"/>
    </location>
</feature>
<dbReference type="RefSeq" id="WP_068441203.1">
    <property type="nucleotide sequence ID" value="NZ_CP013862.1"/>
</dbReference>
<proteinExistence type="predicted"/>
<name>A0A0U4EVY2_9BACI</name>
<feature type="transmembrane region" description="Helical" evidence="1">
    <location>
        <begin position="7"/>
        <end position="26"/>
    </location>
</feature>
<dbReference type="OrthoDB" id="9972532at2"/>